<evidence type="ECO:0000256" key="3">
    <source>
        <dbReference type="ARBA" id="ARBA00023125"/>
    </source>
</evidence>
<dbReference type="PANTHER" id="PTHR30419">
    <property type="entry name" value="HTH-TYPE TRANSCRIPTIONAL REGULATOR YBHD"/>
    <property type="match status" value="1"/>
</dbReference>
<dbReference type="InterPro" id="IPR036390">
    <property type="entry name" value="WH_DNA-bd_sf"/>
</dbReference>
<keyword evidence="7" id="KW-1185">Reference proteome</keyword>
<evidence type="ECO:0000256" key="2">
    <source>
        <dbReference type="ARBA" id="ARBA00023015"/>
    </source>
</evidence>
<evidence type="ECO:0000256" key="4">
    <source>
        <dbReference type="ARBA" id="ARBA00023163"/>
    </source>
</evidence>
<dbReference type="GO" id="GO:0003677">
    <property type="term" value="F:DNA binding"/>
    <property type="evidence" value="ECO:0007669"/>
    <property type="project" value="UniProtKB-KW"/>
</dbReference>
<dbReference type="Pfam" id="PF00126">
    <property type="entry name" value="HTH_1"/>
    <property type="match status" value="1"/>
</dbReference>
<evidence type="ECO:0000256" key="1">
    <source>
        <dbReference type="ARBA" id="ARBA00009437"/>
    </source>
</evidence>
<dbReference type="GO" id="GO:0003700">
    <property type="term" value="F:DNA-binding transcription factor activity"/>
    <property type="evidence" value="ECO:0007669"/>
    <property type="project" value="InterPro"/>
</dbReference>
<dbReference type="PANTHER" id="PTHR30419:SF8">
    <property type="entry name" value="NITROGEN ASSIMILATION TRANSCRIPTIONAL ACTIVATOR-RELATED"/>
    <property type="match status" value="1"/>
</dbReference>
<dbReference type="Gene3D" id="1.10.10.10">
    <property type="entry name" value="Winged helix-like DNA-binding domain superfamily/Winged helix DNA-binding domain"/>
    <property type="match status" value="1"/>
</dbReference>
<organism evidence="6 7">
    <name type="scientific">Murinocardiopsis flavida</name>
    <dbReference type="NCBI Taxonomy" id="645275"/>
    <lineage>
        <taxon>Bacteria</taxon>
        <taxon>Bacillati</taxon>
        <taxon>Actinomycetota</taxon>
        <taxon>Actinomycetes</taxon>
        <taxon>Streptosporangiales</taxon>
        <taxon>Nocardiopsidaceae</taxon>
        <taxon>Murinocardiopsis</taxon>
    </lineage>
</organism>
<dbReference type="EMBL" id="PYGA01000003">
    <property type="protein sequence ID" value="PSK99356.1"/>
    <property type="molecule type" value="Genomic_DNA"/>
</dbReference>
<sequence>MRQLVVFAAVARAGSFTDAARELRISQSALSRTVQEMERTLRVRLFERTTRTVRRTPEGDELLAVAERVVGVHRAEMGRLGRYLEGETGTVTIATVPSVAAVLLPPVISGFRARRPDIRVRVLDSMSDIALDRVAAGTADFAITLADRLPAGLYRRPLVRDAFFAALPRGHPLAERTSLRWRDLGGEPFIAIGADSSVRKLTDRAMASAGVQAAGTIEVGNVSTVGGLVAAGLGVSALPALVRVLMSFADIAHRPLTGPVAAREIGVVLPAGAGPAPAARRFLDLLESLPGTGHPLPADVAWAGGPD</sequence>
<dbReference type="InterPro" id="IPR050950">
    <property type="entry name" value="HTH-type_LysR_regulators"/>
</dbReference>
<gene>
    <name evidence="6" type="ORF">CLV63_10379</name>
</gene>
<keyword evidence="3 6" id="KW-0238">DNA-binding</keyword>
<dbReference type="Proteomes" id="UP000240542">
    <property type="component" value="Unassembled WGS sequence"/>
</dbReference>
<dbReference type="SUPFAM" id="SSF53850">
    <property type="entry name" value="Periplasmic binding protein-like II"/>
    <property type="match status" value="1"/>
</dbReference>
<keyword evidence="2" id="KW-0805">Transcription regulation</keyword>
<evidence type="ECO:0000259" key="5">
    <source>
        <dbReference type="PROSITE" id="PS50931"/>
    </source>
</evidence>
<feature type="domain" description="HTH lysR-type" evidence="5">
    <location>
        <begin position="1"/>
        <end position="56"/>
    </location>
</feature>
<dbReference type="CDD" id="cd08440">
    <property type="entry name" value="PBP2_LTTR_like_4"/>
    <property type="match status" value="1"/>
</dbReference>
<dbReference type="FunFam" id="1.10.10.10:FF:000001">
    <property type="entry name" value="LysR family transcriptional regulator"/>
    <property type="match status" value="1"/>
</dbReference>
<dbReference type="AlphaFoldDB" id="A0A2P8DQ50"/>
<accession>A0A2P8DQ50</accession>
<keyword evidence="4" id="KW-0804">Transcription</keyword>
<dbReference type="PROSITE" id="PS50931">
    <property type="entry name" value="HTH_LYSR"/>
    <property type="match status" value="1"/>
</dbReference>
<name>A0A2P8DQ50_9ACTN</name>
<protein>
    <submittedName>
        <fullName evidence="6">DNA-binding transcriptional LysR family regulator</fullName>
    </submittedName>
</protein>
<evidence type="ECO:0000313" key="7">
    <source>
        <dbReference type="Proteomes" id="UP000240542"/>
    </source>
</evidence>
<dbReference type="InterPro" id="IPR036388">
    <property type="entry name" value="WH-like_DNA-bd_sf"/>
</dbReference>
<reference evidence="6 7" key="1">
    <citation type="submission" date="2018-03" db="EMBL/GenBank/DDBJ databases">
        <title>Genomic Encyclopedia of Archaeal and Bacterial Type Strains, Phase II (KMG-II): from individual species to whole genera.</title>
        <authorList>
            <person name="Goeker M."/>
        </authorList>
    </citation>
    <scope>NUCLEOTIDE SEQUENCE [LARGE SCALE GENOMIC DNA]</scope>
    <source>
        <strain evidence="6 7">DSM 45312</strain>
    </source>
</reference>
<comment type="caution">
    <text evidence="6">The sequence shown here is derived from an EMBL/GenBank/DDBJ whole genome shotgun (WGS) entry which is preliminary data.</text>
</comment>
<dbReference type="SUPFAM" id="SSF46785">
    <property type="entry name" value="Winged helix' DNA-binding domain"/>
    <property type="match status" value="1"/>
</dbReference>
<dbReference type="InterPro" id="IPR000847">
    <property type="entry name" value="LysR_HTH_N"/>
</dbReference>
<evidence type="ECO:0000313" key="6">
    <source>
        <dbReference type="EMBL" id="PSK99356.1"/>
    </source>
</evidence>
<dbReference type="Pfam" id="PF03466">
    <property type="entry name" value="LysR_substrate"/>
    <property type="match status" value="1"/>
</dbReference>
<dbReference type="InterPro" id="IPR005119">
    <property type="entry name" value="LysR_subst-bd"/>
</dbReference>
<dbReference type="GO" id="GO:0005829">
    <property type="term" value="C:cytosol"/>
    <property type="evidence" value="ECO:0007669"/>
    <property type="project" value="TreeGrafter"/>
</dbReference>
<dbReference type="PRINTS" id="PR00039">
    <property type="entry name" value="HTHLYSR"/>
</dbReference>
<comment type="similarity">
    <text evidence="1">Belongs to the LysR transcriptional regulatory family.</text>
</comment>
<dbReference type="Gene3D" id="3.40.190.290">
    <property type="match status" value="1"/>
</dbReference>
<proteinExistence type="inferred from homology"/>